<name>A0A6V7VLF4_MELEN</name>
<gene>
    <name evidence="5" type="ORF">MENT_LOCUS27529</name>
</gene>
<dbReference type="Proteomes" id="UP000580250">
    <property type="component" value="Unassembled WGS sequence"/>
</dbReference>
<accession>A0A6V7VLF4</accession>
<evidence type="ECO:0000313" key="6">
    <source>
        <dbReference type="Proteomes" id="UP000580250"/>
    </source>
</evidence>
<evidence type="ECO:0000256" key="1">
    <source>
        <dbReference type="ARBA" id="ARBA00022723"/>
    </source>
</evidence>
<dbReference type="SMART" id="SM00614">
    <property type="entry name" value="ZnF_BED"/>
    <property type="match status" value="1"/>
</dbReference>
<comment type="caution">
    <text evidence="5">The sequence shown here is derived from an EMBL/GenBank/DDBJ whole genome shotgun (WGS) entry which is preliminary data.</text>
</comment>
<keyword evidence="3" id="KW-0862">Zinc</keyword>
<proteinExistence type="predicted"/>
<evidence type="ECO:0000313" key="5">
    <source>
        <dbReference type="EMBL" id="CAD2175785.1"/>
    </source>
</evidence>
<dbReference type="SUPFAM" id="SSF57667">
    <property type="entry name" value="beta-beta-alpha zinc fingers"/>
    <property type="match status" value="1"/>
</dbReference>
<protein>
    <recommendedName>
        <fullName evidence="4">BED-type domain-containing protein</fullName>
    </recommendedName>
</protein>
<dbReference type="EMBL" id="CAJEWN010000261">
    <property type="protein sequence ID" value="CAD2175785.1"/>
    <property type="molecule type" value="Genomic_DNA"/>
</dbReference>
<dbReference type="InterPro" id="IPR003656">
    <property type="entry name" value="Znf_BED"/>
</dbReference>
<dbReference type="GO" id="GO:0003677">
    <property type="term" value="F:DNA binding"/>
    <property type="evidence" value="ECO:0007669"/>
    <property type="project" value="InterPro"/>
</dbReference>
<keyword evidence="2" id="KW-0863">Zinc-finger</keyword>
<evidence type="ECO:0000256" key="3">
    <source>
        <dbReference type="ARBA" id="ARBA00022833"/>
    </source>
</evidence>
<dbReference type="InterPro" id="IPR036236">
    <property type="entry name" value="Znf_C2H2_sf"/>
</dbReference>
<organism evidence="5 6">
    <name type="scientific">Meloidogyne enterolobii</name>
    <name type="common">Root-knot nematode worm</name>
    <name type="synonym">Meloidogyne mayaguensis</name>
    <dbReference type="NCBI Taxonomy" id="390850"/>
    <lineage>
        <taxon>Eukaryota</taxon>
        <taxon>Metazoa</taxon>
        <taxon>Ecdysozoa</taxon>
        <taxon>Nematoda</taxon>
        <taxon>Chromadorea</taxon>
        <taxon>Rhabditida</taxon>
        <taxon>Tylenchina</taxon>
        <taxon>Tylenchomorpha</taxon>
        <taxon>Tylenchoidea</taxon>
        <taxon>Meloidogynidae</taxon>
        <taxon>Meloidogyninae</taxon>
        <taxon>Meloidogyne</taxon>
    </lineage>
</organism>
<feature type="domain" description="BED-type" evidence="4">
    <location>
        <begin position="9"/>
        <end position="51"/>
    </location>
</feature>
<dbReference type="AlphaFoldDB" id="A0A6V7VLF4"/>
<keyword evidence="1" id="KW-0479">Metal-binding</keyword>
<evidence type="ECO:0000259" key="4">
    <source>
        <dbReference type="Pfam" id="PF02892"/>
    </source>
</evidence>
<dbReference type="GO" id="GO:0008270">
    <property type="term" value="F:zinc ion binding"/>
    <property type="evidence" value="ECO:0007669"/>
    <property type="project" value="UniProtKB-KW"/>
</dbReference>
<sequence>MSSSTPFKSQVWKYFEIFNKDNGERYVRCGICSGEYKFPKEYTSTTFKRHLDGHVKSMNKIKRIMFTFENISKSFNQKVLKGISGRFPKFLISKRN</sequence>
<dbReference type="Pfam" id="PF02892">
    <property type="entry name" value="zf-BED"/>
    <property type="match status" value="1"/>
</dbReference>
<evidence type="ECO:0000256" key="2">
    <source>
        <dbReference type="ARBA" id="ARBA00022771"/>
    </source>
</evidence>
<reference evidence="5 6" key="1">
    <citation type="submission" date="2020-08" db="EMBL/GenBank/DDBJ databases">
        <authorList>
            <person name="Koutsovoulos G."/>
            <person name="Danchin GJ E."/>
        </authorList>
    </citation>
    <scope>NUCLEOTIDE SEQUENCE [LARGE SCALE GENOMIC DNA]</scope>
</reference>